<evidence type="ECO:0000256" key="3">
    <source>
        <dbReference type="ARBA" id="ARBA00023239"/>
    </source>
</evidence>
<proteinExistence type="inferred from homology"/>
<keyword evidence="7" id="KW-1185">Reference proteome</keyword>
<dbReference type="RefSeq" id="WP_123713086.1">
    <property type="nucleotide sequence ID" value="NZ_RKHR01000005.1"/>
</dbReference>
<dbReference type="CDD" id="cd00002">
    <property type="entry name" value="YbaK_deacylase"/>
    <property type="match status" value="1"/>
</dbReference>
<dbReference type="PANTHER" id="PTHR30411">
    <property type="entry name" value="CYTOPLASMIC PROTEIN"/>
    <property type="match status" value="1"/>
</dbReference>
<dbReference type="InterPro" id="IPR004369">
    <property type="entry name" value="Prolyl-tRNA_editing_YbaK/EbsC"/>
</dbReference>
<evidence type="ECO:0000313" key="6">
    <source>
        <dbReference type="EMBL" id="ROS00103.1"/>
    </source>
</evidence>
<dbReference type="GO" id="GO:0006412">
    <property type="term" value="P:translation"/>
    <property type="evidence" value="ECO:0007669"/>
    <property type="project" value="UniProtKB-KW"/>
</dbReference>
<dbReference type="OrthoDB" id="9809296at2"/>
<dbReference type="Proteomes" id="UP000275394">
    <property type="component" value="Unassembled WGS sequence"/>
</dbReference>
<evidence type="ECO:0000256" key="2">
    <source>
        <dbReference type="ARBA" id="ARBA00022917"/>
    </source>
</evidence>
<reference evidence="6 7" key="1">
    <citation type="submission" date="2018-11" db="EMBL/GenBank/DDBJ databases">
        <title>Genomic Encyclopedia of Type Strains, Phase IV (KMG-IV): sequencing the most valuable type-strain genomes for metagenomic binning, comparative biology and taxonomic classification.</title>
        <authorList>
            <person name="Goeker M."/>
        </authorList>
    </citation>
    <scope>NUCLEOTIDE SEQUENCE [LARGE SCALE GENOMIC DNA]</scope>
    <source>
        <strain evidence="6 7">DSM 100316</strain>
    </source>
</reference>
<comment type="similarity">
    <text evidence="1 4">Belongs to the prolyl-tRNA editing family. YbaK/EbsC subfamily.</text>
</comment>
<keyword evidence="2 4" id="KW-0648">Protein biosynthesis</keyword>
<evidence type="ECO:0000313" key="7">
    <source>
        <dbReference type="Proteomes" id="UP000275394"/>
    </source>
</evidence>
<comment type="caution">
    <text evidence="6">The sequence shown here is derived from an EMBL/GenBank/DDBJ whole genome shotgun (WGS) entry which is preliminary data.</text>
</comment>
<keyword evidence="3 4" id="KW-0456">Lyase</keyword>
<feature type="domain" description="YbaK/aminoacyl-tRNA synthetase-associated" evidence="5">
    <location>
        <begin position="32"/>
        <end position="143"/>
    </location>
</feature>
<dbReference type="GO" id="GO:0002161">
    <property type="term" value="F:aminoacyl-tRNA deacylase activity"/>
    <property type="evidence" value="ECO:0007669"/>
    <property type="project" value="InterPro"/>
</dbReference>
<name>A0A3N2DJX6_9GAMM</name>
<dbReference type="SUPFAM" id="SSF55826">
    <property type="entry name" value="YbaK/ProRS associated domain"/>
    <property type="match status" value="1"/>
</dbReference>
<dbReference type="EMBL" id="RKHR01000005">
    <property type="protein sequence ID" value="ROS00103.1"/>
    <property type="molecule type" value="Genomic_DNA"/>
</dbReference>
<dbReference type="AlphaFoldDB" id="A0A3N2DJX6"/>
<dbReference type="PANTHER" id="PTHR30411:SF0">
    <property type="entry name" value="CYS-TRNA(PRO)_CYS-TRNA(CYS) DEACYLASE YBAK"/>
    <property type="match status" value="1"/>
</dbReference>
<gene>
    <name evidence="6" type="ORF">EDC56_2739</name>
</gene>
<evidence type="ECO:0000256" key="4">
    <source>
        <dbReference type="PIRNR" id="PIRNR006181"/>
    </source>
</evidence>
<evidence type="ECO:0000256" key="1">
    <source>
        <dbReference type="ARBA" id="ARBA00009798"/>
    </source>
</evidence>
<dbReference type="InterPro" id="IPR036754">
    <property type="entry name" value="YbaK/aa-tRNA-synt-asso_dom_sf"/>
</dbReference>
<dbReference type="Pfam" id="PF04073">
    <property type="entry name" value="tRNA_edit"/>
    <property type="match status" value="1"/>
</dbReference>
<dbReference type="NCBIfam" id="TIGR00011">
    <property type="entry name" value="YbaK_EbsC"/>
    <property type="match status" value="1"/>
</dbReference>
<dbReference type="GO" id="GO:0016829">
    <property type="term" value="F:lyase activity"/>
    <property type="evidence" value="ECO:0007669"/>
    <property type="project" value="UniProtKB-KW"/>
</dbReference>
<protein>
    <recommendedName>
        <fullName evidence="4">Cys-tRNA(Pro)/Cys-tRNA(Cys) deacylase</fullName>
        <ecNumber evidence="4">4.2.-.-</ecNumber>
    </recommendedName>
</protein>
<sequence>MTPGVKVVKRAGVDFKLHQYEHDSQSKSYGLEAAEMLNLPVERVFKTLVLKLSTGRLAVAVLPVGEQLNLKRFASAVGDKKVAMADPQEVERSSGYVLGGVSPIGQKKALPTVLDDSAQACETIFVSGGRRGLEIELQANDLLPLVRGKFAAIT</sequence>
<dbReference type="InterPro" id="IPR007214">
    <property type="entry name" value="YbaK/aa-tRNA-synth-assoc-dom"/>
</dbReference>
<accession>A0A3N2DJX6</accession>
<organism evidence="6 7">
    <name type="scientific">Sinobacterium caligoides</name>
    <dbReference type="NCBI Taxonomy" id="933926"/>
    <lineage>
        <taxon>Bacteria</taxon>
        <taxon>Pseudomonadati</taxon>
        <taxon>Pseudomonadota</taxon>
        <taxon>Gammaproteobacteria</taxon>
        <taxon>Cellvibrionales</taxon>
        <taxon>Spongiibacteraceae</taxon>
        <taxon>Sinobacterium</taxon>
    </lineage>
</organism>
<evidence type="ECO:0000259" key="5">
    <source>
        <dbReference type="Pfam" id="PF04073"/>
    </source>
</evidence>
<dbReference type="PIRSF" id="PIRSF006181">
    <property type="entry name" value="EbsC_YbaK"/>
    <property type="match status" value="1"/>
</dbReference>
<dbReference type="Gene3D" id="3.90.960.10">
    <property type="entry name" value="YbaK/aminoacyl-tRNA synthetase-associated domain"/>
    <property type="match status" value="1"/>
</dbReference>
<dbReference type="EC" id="4.2.-.-" evidence="4"/>